<dbReference type="EMBL" id="JASBWS010000030">
    <property type="protein sequence ID" value="KAJ9108629.1"/>
    <property type="molecule type" value="Genomic_DNA"/>
</dbReference>
<sequence>MPDSDTGRGLHASGSSGSTSSTQVKTVSDVSHREGHIAPETPKIDDLSRLASASVKYGIAPASRHIPAEPARLMDPSYVSPSTSPETPTKLQLDEYRREHRFQSLGGAFRPLTSSESGESISSNGQKKQKKRSWWFGGKLDADDRLGRPQSRPLATLVNRLGFLGNLGSKARHRLTTWRRDENSAIAEKKMRDRHQSSLPVYTRWRYKRNYSMAFVLFFGGALMPYIDWSLSAIPTQFPTLHGDVAPAFHFTQRRLAGSARETDVPVVDRERGFKRRPRKAIDSHTAHRGIAQRHEIHNGLLAVNMSLPVSAHPIRQLIKDAKENWDAKNAMQSRTLKQAVAEYKRRNRGLNPPKGFDKWWRFVVENNVPLVDEYDSIMRDIYIFHAFPHPNSANE</sequence>
<evidence type="ECO:0000313" key="2">
    <source>
        <dbReference type="Proteomes" id="UP001230649"/>
    </source>
</evidence>
<comment type="caution">
    <text evidence="1">The sequence shown here is derived from an EMBL/GenBank/DDBJ whole genome shotgun (WGS) entry which is preliminary data.</text>
</comment>
<organism evidence="1 2">
    <name type="scientific">Naganishia adeliensis</name>
    <dbReference type="NCBI Taxonomy" id="92952"/>
    <lineage>
        <taxon>Eukaryota</taxon>
        <taxon>Fungi</taxon>
        <taxon>Dikarya</taxon>
        <taxon>Basidiomycota</taxon>
        <taxon>Agaricomycotina</taxon>
        <taxon>Tremellomycetes</taxon>
        <taxon>Filobasidiales</taxon>
        <taxon>Filobasidiaceae</taxon>
        <taxon>Naganishia</taxon>
    </lineage>
</organism>
<keyword evidence="2" id="KW-1185">Reference proteome</keyword>
<reference evidence="1" key="1">
    <citation type="submission" date="2023-04" db="EMBL/GenBank/DDBJ databases">
        <title>Draft Genome sequencing of Naganishia species isolated from polar environments using Oxford Nanopore Technology.</title>
        <authorList>
            <person name="Leo P."/>
            <person name="Venkateswaran K."/>
        </authorList>
    </citation>
    <scope>NUCLEOTIDE SEQUENCE</scope>
    <source>
        <strain evidence="1">MNA-CCFEE 5262</strain>
    </source>
</reference>
<name>A0ACC2WBQ6_9TREE</name>
<dbReference type="Proteomes" id="UP001230649">
    <property type="component" value="Unassembled WGS sequence"/>
</dbReference>
<accession>A0ACC2WBQ6</accession>
<proteinExistence type="predicted"/>
<gene>
    <name evidence="1" type="ORF">QFC20_003327</name>
</gene>
<evidence type="ECO:0000313" key="1">
    <source>
        <dbReference type="EMBL" id="KAJ9108629.1"/>
    </source>
</evidence>
<protein>
    <submittedName>
        <fullName evidence="1">Uncharacterized protein</fullName>
    </submittedName>
</protein>